<dbReference type="EMBL" id="LAZR01004506">
    <property type="protein sequence ID" value="KKN07982.1"/>
    <property type="molecule type" value="Genomic_DNA"/>
</dbReference>
<comment type="caution">
    <text evidence="1">The sequence shown here is derived from an EMBL/GenBank/DDBJ whole genome shotgun (WGS) entry which is preliminary data.</text>
</comment>
<reference evidence="1" key="1">
    <citation type="journal article" date="2015" name="Nature">
        <title>Complex archaea that bridge the gap between prokaryotes and eukaryotes.</title>
        <authorList>
            <person name="Spang A."/>
            <person name="Saw J.H."/>
            <person name="Jorgensen S.L."/>
            <person name="Zaremba-Niedzwiedzka K."/>
            <person name="Martijn J."/>
            <person name="Lind A.E."/>
            <person name="van Eijk R."/>
            <person name="Schleper C."/>
            <person name="Guy L."/>
            <person name="Ettema T.J."/>
        </authorList>
    </citation>
    <scope>NUCLEOTIDE SEQUENCE</scope>
</reference>
<name>A0A0F9N802_9ZZZZ</name>
<accession>A0A0F9N802</accession>
<gene>
    <name evidence="1" type="ORF">LCGC14_1061260</name>
</gene>
<organism evidence="1">
    <name type="scientific">marine sediment metagenome</name>
    <dbReference type="NCBI Taxonomy" id="412755"/>
    <lineage>
        <taxon>unclassified sequences</taxon>
        <taxon>metagenomes</taxon>
        <taxon>ecological metagenomes</taxon>
    </lineage>
</organism>
<protein>
    <submittedName>
        <fullName evidence="1">Uncharacterized protein</fullName>
    </submittedName>
</protein>
<evidence type="ECO:0000313" key="1">
    <source>
        <dbReference type="EMBL" id="KKN07982.1"/>
    </source>
</evidence>
<sequence>MDKEIKDFDEDNIFTDKIKLSKDLISSEGQIIMMYNKIHYRLKIQEIIEDDLYLDGDYFSIWQNLMELYDFLEFKYTPKLLEIKDGNEEYD</sequence>
<dbReference type="AlphaFoldDB" id="A0A0F9N802"/>
<proteinExistence type="predicted"/>
<feature type="non-terminal residue" evidence="1">
    <location>
        <position position="91"/>
    </location>
</feature>